<evidence type="ECO:0008006" key="4">
    <source>
        <dbReference type="Google" id="ProtNLM"/>
    </source>
</evidence>
<dbReference type="EMBL" id="OZ034821">
    <property type="protein sequence ID" value="CAL1407803.1"/>
    <property type="molecule type" value="Genomic_DNA"/>
</dbReference>
<name>A0AAV2GD77_9ROSI</name>
<sequence length="221" mass="26109">MAPIGMFYWSYVTEELKEPLFAKLESEFDISMNNEAMRLAVDYSLSKRFINFKYHCHKHYLALGADARQTPPKNVKMEEWIKLCEHFESDRFKRQSAANKRNKSMQIFAHTIGGKSCSQRMYEMETTDEASNKPDMENNDNNESDEAEVEPKDIRVYVDTHKRKNGTWVNEQPQKNYHPTIPEKSARVPKERELEARLEETLVVGERQRKEFEDQIHAQQE</sequence>
<evidence type="ECO:0000313" key="3">
    <source>
        <dbReference type="Proteomes" id="UP001497516"/>
    </source>
</evidence>
<accession>A0AAV2GD77</accession>
<feature type="compositionally biased region" description="Acidic residues" evidence="1">
    <location>
        <begin position="137"/>
        <end position="148"/>
    </location>
</feature>
<dbReference type="InterPro" id="IPR004252">
    <property type="entry name" value="Probable_transposase_24"/>
</dbReference>
<evidence type="ECO:0000256" key="1">
    <source>
        <dbReference type="SAM" id="MobiDB-lite"/>
    </source>
</evidence>
<dbReference type="PANTHER" id="PTHR33144:SF50">
    <property type="entry name" value="OS03G0714750 PROTEIN"/>
    <property type="match status" value="1"/>
</dbReference>
<evidence type="ECO:0000313" key="2">
    <source>
        <dbReference type="EMBL" id="CAL1407803.1"/>
    </source>
</evidence>
<feature type="region of interest" description="Disordered" evidence="1">
    <location>
        <begin position="124"/>
        <end position="149"/>
    </location>
</feature>
<gene>
    <name evidence="2" type="ORF">LTRI10_LOCUS47449</name>
</gene>
<dbReference type="PANTHER" id="PTHR33144">
    <property type="entry name" value="OS10G0409366 PROTEIN-RELATED"/>
    <property type="match status" value="1"/>
</dbReference>
<organism evidence="2 3">
    <name type="scientific">Linum trigynum</name>
    <dbReference type="NCBI Taxonomy" id="586398"/>
    <lineage>
        <taxon>Eukaryota</taxon>
        <taxon>Viridiplantae</taxon>
        <taxon>Streptophyta</taxon>
        <taxon>Embryophyta</taxon>
        <taxon>Tracheophyta</taxon>
        <taxon>Spermatophyta</taxon>
        <taxon>Magnoliopsida</taxon>
        <taxon>eudicotyledons</taxon>
        <taxon>Gunneridae</taxon>
        <taxon>Pentapetalae</taxon>
        <taxon>rosids</taxon>
        <taxon>fabids</taxon>
        <taxon>Malpighiales</taxon>
        <taxon>Linaceae</taxon>
        <taxon>Linum</taxon>
    </lineage>
</organism>
<dbReference type="AlphaFoldDB" id="A0AAV2GD77"/>
<proteinExistence type="predicted"/>
<dbReference type="Proteomes" id="UP001497516">
    <property type="component" value="Chromosome 8"/>
</dbReference>
<reference evidence="2 3" key="1">
    <citation type="submission" date="2024-04" db="EMBL/GenBank/DDBJ databases">
        <authorList>
            <person name="Fracassetti M."/>
        </authorList>
    </citation>
    <scope>NUCLEOTIDE SEQUENCE [LARGE SCALE GENOMIC DNA]</scope>
</reference>
<protein>
    <recommendedName>
        <fullName evidence="4">Transposase</fullName>
    </recommendedName>
</protein>
<keyword evidence="3" id="KW-1185">Reference proteome</keyword>
<dbReference type="Pfam" id="PF03004">
    <property type="entry name" value="Transposase_24"/>
    <property type="match status" value="1"/>
</dbReference>
<feature type="region of interest" description="Disordered" evidence="1">
    <location>
        <begin position="170"/>
        <end position="190"/>
    </location>
</feature>